<feature type="compositionally biased region" description="Basic residues" evidence="1">
    <location>
        <begin position="95"/>
        <end position="112"/>
    </location>
</feature>
<keyword evidence="2" id="KW-1133">Transmembrane helix</keyword>
<dbReference type="AlphaFoldDB" id="A0A7J5UMB7"/>
<sequence>MVMMRRIAGGVVWIVGSLLAAVAVLLCLTVILLPLGIPLFHLARRLLALGARLMLPRSVRHPVQEGTAALTKSGARARKQVGKVSARGTDALSTGRRRLRRQRRALRKKLPH</sequence>
<dbReference type="EMBL" id="WHJE01000069">
    <property type="protein sequence ID" value="KAE8763502.1"/>
    <property type="molecule type" value="Genomic_DNA"/>
</dbReference>
<evidence type="ECO:0000256" key="2">
    <source>
        <dbReference type="SAM" id="Phobius"/>
    </source>
</evidence>
<comment type="caution">
    <text evidence="3">The sequence shown here is derived from an EMBL/GenBank/DDBJ whole genome shotgun (WGS) entry which is preliminary data.</text>
</comment>
<keyword evidence="2" id="KW-0812">Transmembrane</keyword>
<reference evidence="3 4" key="1">
    <citation type="submission" date="2019-10" db="EMBL/GenBank/DDBJ databases">
        <title>Georgenia wutianyii sp. nov. and Georgenia yuyongxinii sp. nov. isolated from plateau pika (Ochotona curzoniae) in the Qinghai-Tibet plateau of China.</title>
        <authorList>
            <person name="Tian Z."/>
        </authorList>
    </citation>
    <scope>NUCLEOTIDE SEQUENCE [LARGE SCALE GENOMIC DNA]</scope>
    <source>
        <strain evidence="3 4">DSM 21501</strain>
    </source>
</reference>
<organism evidence="3 4">
    <name type="scientific">Georgenia thermotolerans</name>
    <dbReference type="NCBI Taxonomy" id="527326"/>
    <lineage>
        <taxon>Bacteria</taxon>
        <taxon>Bacillati</taxon>
        <taxon>Actinomycetota</taxon>
        <taxon>Actinomycetes</taxon>
        <taxon>Micrococcales</taxon>
        <taxon>Bogoriellaceae</taxon>
        <taxon>Georgenia</taxon>
    </lineage>
</organism>
<keyword evidence="2" id="KW-0472">Membrane</keyword>
<feature type="transmembrane region" description="Helical" evidence="2">
    <location>
        <begin position="12"/>
        <end position="37"/>
    </location>
</feature>
<evidence type="ECO:0000313" key="4">
    <source>
        <dbReference type="Proteomes" id="UP000451860"/>
    </source>
</evidence>
<feature type="region of interest" description="Disordered" evidence="1">
    <location>
        <begin position="82"/>
        <end position="112"/>
    </location>
</feature>
<proteinExistence type="predicted"/>
<keyword evidence="4" id="KW-1185">Reference proteome</keyword>
<dbReference type="Proteomes" id="UP000451860">
    <property type="component" value="Unassembled WGS sequence"/>
</dbReference>
<evidence type="ECO:0000256" key="1">
    <source>
        <dbReference type="SAM" id="MobiDB-lite"/>
    </source>
</evidence>
<evidence type="ECO:0000313" key="3">
    <source>
        <dbReference type="EMBL" id="KAE8763502.1"/>
    </source>
</evidence>
<accession>A0A7J5UMB7</accession>
<name>A0A7J5UMB7_9MICO</name>
<protein>
    <submittedName>
        <fullName evidence="3">Uncharacterized protein</fullName>
    </submittedName>
</protein>
<gene>
    <name evidence="3" type="ORF">GB883_13760</name>
</gene>